<evidence type="ECO:0000313" key="2">
    <source>
        <dbReference type="EMBL" id="POM82364.1"/>
    </source>
</evidence>
<keyword evidence="3" id="KW-1185">Reference proteome</keyword>
<evidence type="ECO:0000313" key="3">
    <source>
        <dbReference type="Proteomes" id="UP000236928"/>
    </source>
</evidence>
<accession>A0A2P4YX17</accession>
<name>A0A2P4YX17_9CRYT</name>
<keyword evidence="1" id="KW-0472">Membrane</keyword>
<dbReference type="AlphaFoldDB" id="A0A2P4YX17"/>
<keyword evidence="1" id="KW-0812">Transmembrane</keyword>
<organism evidence="2 3">
    <name type="scientific">Cryptosporidium meleagridis</name>
    <dbReference type="NCBI Taxonomy" id="93969"/>
    <lineage>
        <taxon>Eukaryota</taxon>
        <taxon>Sar</taxon>
        <taxon>Alveolata</taxon>
        <taxon>Apicomplexa</taxon>
        <taxon>Conoidasida</taxon>
        <taxon>Coccidia</taxon>
        <taxon>Eucoccidiorida</taxon>
        <taxon>Eimeriorina</taxon>
        <taxon>Cryptosporidiidae</taxon>
        <taxon>Cryptosporidium</taxon>
    </lineage>
</organism>
<feature type="transmembrane region" description="Helical" evidence="1">
    <location>
        <begin position="62"/>
        <end position="87"/>
    </location>
</feature>
<gene>
    <name evidence="2" type="ORF">CmeUKMEL1_02025</name>
</gene>
<reference evidence="2 3" key="1">
    <citation type="submission" date="2014-04" db="EMBL/GenBank/DDBJ databases">
        <title>Comparative Genomics of Cryptosporidium Species.</title>
        <authorList>
            <person name="Silva J.C."/>
            <person name="Su Q."/>
            <person name="Chalmers R."/>
            <person name="Chibucos M.C."/>
            <person name="Elwin K."/>
            <person name="Godinez A."/>
            <person name="Guo F."/>
            <person name="Huynh K."/>
            <person name="Orvis J."/>
            <person name="Ott S."/>
            <person name="Sadzewicz L."/>
            <person name="Sengamalay N."/>
            <person name="Shetty A."/>
            <person name="Sun M."/>
            <person name="Tallon L."/>
            <person name="Xiao L."/>
            <person name="Zhang H."/>
            <person name="Fraser C.M."/>
            <person name="Zhu G."/>
            <person name="Kissinger J."/>
            <person name="Widmer G."/>
        </authorList>
    </citation>
    <scope>NUCLEOTIDE SEQUENCE [LARGE SCALE GENOMIC DNA]</scope>
    <source>
        <strain evidence="2 3">UKMEL1</strain>
    </source>
</reference>
<dbReference type="EMBL" id="JIBK01000003">
    <property type="protein sequence ID" value="POM82364.1"/>
    <property type="molecule type" value="Genomic_DNA"/>
</dbReference>
<protein>
    <submittedName>
        <fullName evidence="2">Putative integral membrane protein</fullName>
    </submittedName>
</protein>
<comment type="caution">
    <text evidence="2">The sequence shown here is derived from an EMBL/GenBank/DDBJ whole genome shotgun (WGS) entry which is preliminary data.</text>
</comment>
<dbReference type="VEuPathDB" id="CryptoDB:CmeUKMEL1_02025"/>
<evidence type="ECO:0000256" key="1">
    <source>
        <dbReference type="SAM" id="Phobius"/>
    </source>
</evidence>
<dbReference type="OrthoDB" id="342813at2759"/>
<sequence length="153" mass="17823">MIVEEIEPILIQQPDGSSKIGLPHQLDKLLSFKIQNKSFSEIWNINSVTIDQLKSIYTKHEIYFYLFFLISLLFEITVVPTMVKIVYNIFKYKLRSAKNWRSFTYITLIWVAWQLITPTVQGKYILIVVSTRVISAILAKFLSNILEKASFSV</sequence>
<keyword evidence="1" id="KW-1133">Transmembrane helix</keyword>
<dbReference type="Proteomes" id="UP000236928">
    <property type="component" value="Unassembled WGS sequence"/>
</dbReference>
<proteinExistence type="predicted"/>